<dbReference type="Pfam" id="PF00561">
    <property type="entry name" value="Abhydrolase_1"/>
    <property type="match status" value="1"/>
</dbReference>
<keyword evidence="3" id="KW-1185">Reference proteome</keyword>
<dbReference type="PANTHER" id="PTHR43433:SF5">
    <property type="entry name" value="AB HYDROLASE-1 DOMAIN-CONTAINING PROTEIN"/>
    <property type="match status" value="1"/>
</dbReference>
<name>A0A330GJU8_9HYPH</name>
<accession>A0A330GJU8</accession>
<dbReference type="AlphaFoldDB" id="A0A330GJU8"/>
<feature type="domain" description="AB hydrolase-1" evidence="1">
    <location>
        <begin position="50"/>
        <end position="297"/>
    </location>
</feature>
<dbReference type="InterPro" id="IPR000073">
    <property type="entry name" value="AB_hydrolase_1"/>
</dbReference>
<evidence type="ECO:0000313" key="3">
    <source>
        <dbReference type="Proteomes" id="UP000251956"/>
    </source>
</evidence>
<protein>
    <recommendedName>
        <fullName evidence="1">AB hydrolase-1 domain-containing protein</fullName>
    </recommendedName>
</protein>
<dbReference type="RefSeq" id="WP_112130249.1">
    <property type="nucleotide sequence ID" value="NZ_QMBQ01000009.1"/>
</dbReference>
<gene>
    <name evidence="2" type="ORF">DPM35_27205</name>
</gene>
<dbReference type="Gene3D" id="3.40.50.1820">
    <property type="entry name" value="alpha/beta hydrolase"/>
    <property type="match status" value="1"/>
</dbReference>
<dbReference type="PANTHER" id="PTHR43433">
    <property type="entry name" value="HYDROLASE, ALPHA/BETA FOLD FAMILY PROTEIN"/>
    <property type="match status" value="1"/>
</dbReference>
<dbReference type="SUPFAM" id="SSF53474">
    <property type="entry name" value="alpha/beta-Hydrolases"/>
    <property type="match status" value="1"/>
</dbReference>
<comment type="caution">
    <text evidence="2">The sequence shown here is derived from an EMBL/GenBank/DDBJ whole genome shotgun (WGS) entry which is preliminary data.</text>
</comment>
<dbReference type="OrthoDB" id="8107794at2"/>
<organism evidence="2 3">
    <name type="scientific">Mesorhizobium atlanticum</name>
    <dbReference type="NCBI Taxonomy" id="2233532"/>
    <lineage>
        <taxon>Bacteria</taxon>
        <taxon>Pseudomonadati</taxon>
        <taxon>Pseudomonadota</taxon>
        <taxon>Alphaproteobacteria</taxon>
        <taxon>Hyphomicrobiales</taxon>
        <taxon>Phyllobacteriaceae</taxon>
        <taxon>Mesorhizobium</taxon>
    </lineage>
</organism>
<dbReference type="InterPro" id="IPR029058">
    <property type="entry name" value="AB_hydrolase_fold"/>
</dbReference>
<evidence type="ECO:0000313" key="2">
    <source>
        <dbReference type="EMBL" id="RAZ73045.1"/>
    </source>
</evidence>
<dbReference type="InterPro" id="IPR050471">
    <property type="entry name" value="AB_hydrolase"/>
</dbReference>
<reference evidence="2 3" key="1">
    <citation type="submission" date="2018-07" db="EMBL/GenBank/DDBJ databases">
        <title>Diversity of Mesorhizobium strains in Brazil.</title>
        <authorList>
            <person name="Helene L.C.F."/>
            <person name="Dall'Agnol R."/>
            <person name="Delamuta J.R.M."/>
            <person name="Hungria M."/>
        </authorList>
    </citation>
    <scope>NUCLEOTIDE SEQUENCE [LARGE SCALE GENOMIC DNA]</scope>
    <source>
        <strain evidence="2 3">CNPSo 3140</strain>
    </source>
</reference>
<evidence type="ECO:0000259" key="1">
    <source>
        <dbReference type="Pfam" id="PF00561"/>
    </source>
</evidence>
<dbReference type="Proteomes" id="UP000251956">
    <property type="component" value="Unassembled WGS sequence"/>
</dbReference>
<sequence length="315" mass="34698">MDPSAASSLVDVQEELSLIEKYLTPRVFEVPMSRGRTVRAYEVGPPDVPVVVGIHGTPSTGLGQVVNYIASGAIFCRLVAFDRQGYGGSTPEPGRKVRDIAPVVEAILDDLSVDTAAVYGHSGGGMLALATAALLPTRISRAVCSAGNGPNYGSGGFDYADGPSPLMREEMLEARKGPQASREFYRRVPCKLRDPEVEKQLYSENDRRIARLLSPLRDKITQQLALPESPYSEEDAYVDDVQSWVKPWGFELASITVPTRIFHGLDDLQAARRHSEWLRTQIPNASLELFPHFGHNLSQLMPHMLAWLVQDEVRS</sequence>
<dbReference type="EMBL" id="QMBQ01000009">
    <property type="protein sequence ID" value="RAZ73045.1"/>
    <property type="molecule type" value="Genomic_DNA"/>
</dbReference>
<proteinExistence type="predicted"/>